<dbReference type="Pfam" id="PF06724">
    <property type="entry name" value="DUF1206"/>
    <property type="match status" value="3"/>
</dbReference>
<reference evidence="4" key="1">
    <citation type="journal article" date="2019" name="Int. J. Syst. Evol. Microbiol.">
        <title>The Global Catalogue of Microorganisms (GCM) 10K type strain sequencing project: providing services to taxonomists for standard genome sequencing and annotation.</title>
        <authorList>
            <consortium name="The Broad Institute Genomics Platform"/>
            <consortium name="The Broad Institute Genome Sequencing Center for Infectious Disease"/>
            <person name="Wu L."/>
            <person name="Ma J."/>
        </authorList>
    </citation>
    <scope>NUCLEOTIDE SEQUENCE [LARGE SCALE GENOMIC DNA]</scope>
    <source>
        <strain evidence="4">JCM 17839</strain>
    </source>
</reference>
<organism evidence="3 4">
    <name type="scientific">Microbacterium panaciterrae</name>
    <dbReference type="NCBI Taxonomy" id="985759"/>
    <lineage>
        <taxon>Bacteria</taxon>
        <taxon>Bacillati</taxon>
        <taxon>Actinomycetota</taxon>
        <taxon>Actinomycetes</taxon>
        <taxon>Micrococcales</taxon>
        <taxon>Microbacteriaceae</taxon>
        <taxon>Microbacterium</taxon>
    </lineage>
</organism>
<evidence type="ECO:0000313" key="3">
    <source>
        <dbReference type="EMBL" id="GAA4478652.1"/>
    </source>
</evidence>
<dbReference type="EMBL" id="BAABGP010000003">
    <property type="protein sequence ID" value="GAA4478652.1"/>
    <property type="molecule type" value="Genomic_DNA"/>
</dbReference>
<feature type="transmembrane region" description="Helical" evidence="1">
    <location>
        <begin position="190"/>
        <end position="218"/>
    </location>
</feature>
<evidence type="ECO:0000256" key="1">
    <source>
        <dbReference type="SAM" id="Phobius"/>
    </source>
</evidence>
<keyword evidence="1" id="KW-0812">Transmembrane</keyword>
<keyword evidence="4" id="KW-1185">Reference proteome</keyword>
<comment type="caution">
    <text evidence="3">The sequence shown here is derived from an EMBL/GenBank/DDBJ whole genome shotgun (WGS) entry which is preliminary data.</text>
</comment>
<evidence type="ECO:0000259" key="2">
    <source>
        <dbReference type="Pfam" id="PF06724"/>
    </source>
</evidence>
<feature type="domain" description="DUF1206" evidence="2">
    <location>
        <begin position="25"/>
        <end position="90"/>
    </location>
</feature>
<accession>A0ABP8P2J4</accession>
<evidence type="ECO:0000313" key="4">
    <source>
        <dbReference type="Proteomes" id="UP001500731"/>
    </source>
</evidence>
<protein>
    <submittedName>
        <fullName evidence="3">DUF1206 domain-containing protein</fullName>
    </submittedName>
</protein>
<feature type="transmembrane region" description="Helical" evidence="1">
    <location>
        <begin position="64"/>
        <end position="86"/>
    </location>
</feature>
<feature type="domain" description="DUF1206" evidence="2">
    <location>
        <begin position="197"/>
        <end position="264"/>
    </location>
</feature>
<keyword evidence="1" id="KW-0472">Membrane</keyword>
<feature type="domain" description="DUF1206" evidence="2">
    <location>
        <begin position="106"/>
        <end position="174"/>
    </location>
</feature>
<dbReference type="Proteomes" id="UP001500731">
    <property type="component" value="Unassembled WGS sequence"/>
</dbReference>
<dbReference type="InterPro" id="IPR009597">
    <property type="entry name" value="DUF1206"/>
</dbReference>
<dbReference type="RefSeq" id="WP_345183626.1">
    <property type="nucleotide sequence ID" value="NZ_BAABGP010000003.1"/>
</dbReference>
<feature type="transmembrane region" description="Helical" evidence="1">
    <location>
        <begin position="107"/>
        <end position="131"/>
    </location>
</feature>
<keyword evidence="1" id="KW-1133">Transmembrane helix</keyword>
<gene>
    <name evidence="3" type="ORF">GCM10023171_03030</name>
</gene>
<name>A0ABP8P2J4_9MICO</name>
<sequence length="268" mass="27035">MATEAASTARAARRSSAFRFFARTGYVVLGLLHIAIGGIAISIATGGGGGTADQGGALQQIRQTPVGIVLLWIIVAGLFALAVWQITGAVLERDPDSTKKWGLRIKFIGTAIAYAAVSGTALTVALGGHAAPSDSSRSFSARLLAVPAGVGLLVLIGLIVGVIGVAFIVRGITRAFTKNLNLPHGAARTGIVGFGVVGYIAKGIAIAVAGVLFVIAALTHDPAAAGGLDSALHALAGLPFGSAILWTVGAGLMVYGLFCLARARLEAM</sequence>
<feature type="transmembrane region" description="Helical" evidence="1">
    <location>
        <begin position="20"/>
        <end position="44"/>
    </location>
</feature>
<proteinExistence type="predicted"/>
<feature type="transmembrane region" description="Helical" evidence="1">
    <location>
        <begin position="238"/>
        <end position="261"/>
    </location>
</feature>
<feature type="transmembrane region" description="Helical" evidence="1">
    <location>
        <begin position="143"/>
        <end position="169"/>
    </location>
</feature>